<evidence type="ECO:0000256" key="1">
    <source>
        <dbReference type="SAM" id="MobiDB-lite"/>
    </source>
</evidence>
<comment type="caution">
    <text evidence="2">The sequence shown here is derived from an EMBL/GenBank/DDBJ whole genome shotgun (WGS) entry which is preliminary data.</text>
</comment>
<name>A0ABD3SFZ3_9STRA</name>
<evidence type="ECO:0000313" key="3">
    <source>
        <dbReference type="Proteomes" id="UP001530377"/>
    </source>
</evidence>
<dbReference type="Gene3D" id="3.40.50.300">
    <property type="entry name" value="P-loop containing nucleotide triphosphate hydrolases"/>
    <property type="match status" value="1"/>
</dbReference>
<dbReference type="InterPro" id="IPR052648">
    <property type="entry name" value="Ser-tRNA(Sec)_kinase"/>
</dbReference>
<organism evidence="2 3">
    <name type="scientific">Cyclostephanos tholiformis</name>
    <dbReference type="NCBI Taxonomy" id="382380"/>
    <lineage>
        <taxon>Eukaryota</taxon>
        <taxon>Sar</taxon>
        <taxon>Stramenopiles</taxon>
        <taxon>Ochrophyta</taxon>
        <taxon>Bacillariophyta</taxon>
        <taxon>Coscinodiscophyceae</taxon>
        <taxon>Thalassiosirophycidae</taxon>
        <taxon>Stephanodiscales</taxon>
        <taxon>Stephanodiscaceae</taxon>
        <taxon>Cyclostephanos</taxon>
    </lineage>
</organism>
<dbReference type="EMBL" id="JALLPB020000039">
    <property type="protein sequence ID" value="KAL3823362.1"/>
    <property type="molecule type" value="Genomic_DNA"/>
</dbReference>
<dbReference type="SUPFAM" id="SSF52540">
    <property type="entry name" value="P-loop containing nucleoside triphosphate hydrolases"/>
    <property type="match status" value="1"/>
</dbReference>
<dbReference type="Proteomes" id="UP001530377">
    <property type="component" value="Unassembled WGS sequence"/>
</dbReference>
<accession>A0ABD3SFZ3</accession>
<dbReference type="InterPro" id="IPR027417">
    <property type="entry name" value="P-loop_NTPase"/>
</dbReference>
<reference evidence="2 3" key="1">
    <citation type="submission" date="2024-10" db="EMBL/GenBank/DDBJ databases">
        <title>Updated reference genomes for cyclostephanoid diatoms.</title>
        <authorList>
            <person name="Roberts W.R."/>
            <person name="Alverson A.J."/>
        </authorList>
    </citation>
    <scope>NUCLEOTIDE SEQUENCE [LARGE SCALE GENOMIC DNA]</scope>
    <source>
        <strain evidence="2 3">AJA228-03</strain>
    </source>
</reference>
<keyword evidence="3" id="KW-1185">Reference proteome</keyword>
<dbReference type="PANTHER" id="PTHR20873:SF0">
    <property type="entry name" value="L-SERYL-TRNA(SEC) KINASE"/>
    <property type="match status" value="1"/>
</dbReference>
<protein>
    <recommendedName>
        <fullName evidence="4">L-seryl-tRNA(Sec) kinase</fullName>
    </recommendedName>
</protein>
<feature type="region of interest" description="Disordered" evidence="1">
    <location>
        <begin position="67"/>
        <end position="86"/>
    </location>
</feature>
<dbReference type="PANTHER" id="PTHR20873">
    <property type="entry name" value="L-SERYL-TRNA(SEC) KINASE"/>
    <property type="match status" value="1"/>
</dbReference>
<evidence type="ECO:0008006" key="4">
    <source>
        <dbReference type="Google" id="ProtNLM"/>
    </source>
</evidence>
<gene>
    <name evidence="2" type="ORF">ACHAXA_008857</name>
</gene>
<dbReference type="Pfam" id="PF13671">
    <property type="entry name" value="AAA_33"/>
    <property type="match status" value="1"/>
</dbReference>
<evidence type="ECO:0000313" key="2">
    <source>
        <dbReference type="EMBL" id="KAL3823362.1"/>
    </source>
</evidence>
<proteinExistence type="predicted"/>
<sequence length="369" mass="41645">MANQLTPKTAASVCCMVGLPGCGKSTVARTLRGLLKNHNNNNEYVEPLFGEIVIIDYDAIAQQELGEQNSNNDGDEDTSLDPDRTSFDSNELAAWRKGRVTAIEILKDTLVTHFTGGGNASTLLILLDDNFHLRSMRRDIYRSCQDIVKIIPQAKIGFSVVYFTTPLELCLQRNNMRSGNDRVPQDVINRMASIIEPPEETKPAASFEHFHVSIENADDTFDMNMTGHKLSNEIYPCLLSSLESPILPKNELSEDQIAQLQHQRILQREETLKCEIQRIDQLLRKLVGAVGRVDKKRSREANVLRRSILEMIRQDNDVVKMEHDCIVQHFACSMLGTEFNSDWLYLDNALVLSIKEAYQEVTHSIPTGT</sequence>
<dbReference type="AlphaFoldDB" id="A0ABD3SFZ3"/>